<accession>A0A1G6KFY4</accession>
<dbReference type="AlphaFoldDB" id="A0A1G6KFY4"/>
<evidence type="ECO:0000313" key="3">
    <source>
        <dbReference type="EMBL" id="SDC29495.1"/>
    </source>
</evidence>
<gene>
    <name evidence="2" type="ORF">C8C78_1109</name>
    <name evidence="3" type="ORF">SAMN04488597_10495</name>
</gene>
<dbReference type="Proteomes" id="UP000324896">
    <property type="component" value="Unassembled WGS sequence"/>
</dbReference>
<dbReference type="Proteomes" id="UP000247389">
    <property type="component" value="Unassembled WGS sequence"/>
</dbReference>
<dbReference type="NCBIfam" id="TIGR00762">
    <property type="entry name" value="DegV"/>
    <property type="match status" value="1"/>
</dbReference>
<evidence type="ECO:0000256" key="1">
    <source>
        <dbReference type="ARBA" id="ARBA00023121"/>
    </source>
</evidence>
<reference evidence="2 4" key="2">
    <citation type="submission" date="2018-04" db="EMBL/GenBank/DDBJ databases">
        <title>Subsurface microbial communities from deep shales in Ohio and West Virginia, USA.</title>
        <authorList>
            <person name="Wrighton K."/>
        </authorList>
    </citation>
    <scope>NUCLEOTIDE SEQUENCE [LARGE SCALE GENOMIC DNA]</scope>
    <source>
        <strain evidence="2 4">MSL28</strain>
    </source>
</reference>
<dbReference type="GO" id="GO:0008289">
    <property type="term" value="F:lipid binding"/>
    <property type="evidence" value="ECO:0007669"/>
    <property type="project" value="UniProtKB-KW"/>
</dbReference>
<dbReference type="EMBL" id="QICM01000010">
    <property type="protein sequence ID" value="PXV66674.1"/>
    <property type="molecule type" value="Genomic_DNA"/>
</dbReference>
<dbReference type="InterPro" id="IPR003797">
    <property type="entry name" value="DegV"/>
</dbReference>
<dbReference type="Gene3D" id="3.30.1180.10">
    <property type="match status" value="1"/>
</dbReference>
<dbReference type="RefSeq" id="WP_110300879.1">
    <property type="nucleotide sequence ID" value="NZ_FMYT01000004.1"/>
</dbReference>
<dbReference type="InterPro" id="IPR043168">
    <property type="entry name" value="DegV_C"/>
</dbReference>
<dbReference type="SUPFAM" id="SSF82549">
    <property type="entry name" value="DAK1/DegV-like"/>
    <property type="match status" value="1"/>
</dbReference>
<reference evidence="3 5" key="1">
    <citation type="submission" date="2016-10" db="EMBL/GenBank/DDBJ databases">
        <authorList>
            <person name="Varghese N."/>
            <person name="Submissions S."/>
        </authorList>
    </citation>
    <scope>NUCLEOTIDE SEQUENCE [LARGE SCALE GENOMIC DNA]</scope>
    <source>
        <strain evidence="3 5">WG10</strain>
    </source>
</reference>
<dbReference type="PANTHER" id="PTHR33434">
    <property type="entry name" value="DEGV DOMAIN-CONTAINING PROTEIN DR_1986-RELATED"/>
    <property type="match status" value="1"/>
</dbReference>
<evidence type="ECO:0000313" key="2">
    <source>
        <dbReference type="EMBL" id="PXV66674.1"/>
    </source>
</evidence>
<dbReference type="Pfam" id="PF02645">
    <property type="entry name" value="DegV"/>
    <property type="match status" value="1"/>
</dbReference>
<dbReference type="PROSITE" id="PS51482">
    <property type="entry name" value="DEGV"/>
    <property type="match status" value="1"/>
</dbReference>
<proteinExistence type="predicted"/>
<protein>
    <submittedName>
        <fullName evidence="2">DegV family protein with EDD domain</fullName>
    </submittedName>
    <submittedName>
        <fullName evidence="3">EDD domain protein, DegV family</fullName>
    </submittedName>
</protein>
<organism evidence="3 5">
    <name type="scientific">Halanaerobium congolense</name>
    <dbReference type="NCBI Taxonomy" id="54121"/>
    <lineage>
        <taxon>Bacteria</taxon>
        <taxon>Bacillati</taxon>
        <taxon>Bacillota</taxon>
        <taxon>Clostridia</taxon>
        <taxon>Halanaerobiales</taxon>
        <taxon>Halanaerobiaceae</taxon>
        <taxon>Halanaerobium</taxon>
    </lineage>
</organism>
<keyword evidence="1" id="KW-0446">Lipid-binding</keyword>
<sequence length="291" mass="32402">MSIGIITDSTCDLNQKVLEKYEIEVIPLSVHFGKAEFQDGVDINPESFFNKLDQNKELPHTSRPAPALFMKKYKEMLQKYDQLLSIHVSNALSGTFESAKLAAREIAPEKITVLDSSTISLGLGMLVTLAAKLLKKDKKMDNIIKTIKKAKNNLYLYFTVKDLTFMEKGGRIGKASSFLGSIFSINPVISISTETGKVKPIARVRGQHRAQDKIIEEIEEKIGDAKNIWLGFAHGDRESDLTDTKNKLLEEIKKDNNLNLKTFNSRISATLGCHVGPTVYAVIVLNGDFLV</sequence>
<dbReference type="PANTHER" id="PTHR33434:SF2">
    <property type="entry name" value="FATTY ACID-BINDING PROTEIN TM_1468"/>
    <property type="match status" value="1"/>
</dbReference>
<evidence type="ECO:0000313" key="5">
    <source>
        <dbReference type="Proteomes" id="UP000324896"/>
    </source>
</evidence>
<evidence type="ECO:0000313" key="4">
    <source>
        <dbReference type="Proteomes" id="UP000247389"/>
    </source>
</evidence>
<dbReference type="Gene3D" id="3.40.50.10170">
    <property type="match status" value="1"/>
</dbReference>
<name>A0A1G6KFY4_9FIRM</name>
<dbReference type="EMBL" id="FMYT01000004">
    <property type="protein sequence ID" value="SDC29495.1"/>
    <property type="molecule type" value="Genomic_DNA"/>
</dbReference>
<dbReference type="InterPro" id="IPR050270">
    <property type="entry name" value="DegV_domain_contain"/>
</dbReference>